<feature type="transmembrane region" description="Helical" evidence="2">
    <location>
        <begin position="521"/>
        <end position="542"/>
    </location>
</feature>
<feature type="transmembrane region" description="Helical" evidence="2">
    <location>
        <begin position="554"/>
        <end position="575"/>
    </location>
</feature>
<feature type="transmembrane region" description="Helical" evidence="2">
    <location>
        <begin position="44"/>
        <end position="65"/>
    </location>
</feature>
<evidence type="ECO:0000256" key="1">
    <source>
        <dbReference type="SAM" id="MobiDB-lite"/>
    </source>
</evidence>
<feature type="transmembrane region" description="Helical" evidence="2">
    <location>
        <begin position="100"/>
        <end position="119"/>
    </location>
</feature>
<dbReference type="Proteomes" id="UP000316291">
    <property type="component" value="Unassembled WGS sequence"/>
</dbReference>
<feature type="transmembrane region" description="Helical" evidence="2">
    <location>
        <begin position="224"/>
        <end position="244"/>
    </location>
</feature>
<feature type="transmembrane region" description="Helical" evidence="2">
    <location>
        <begin position="325"/>
        <end position="342"/>
    </location>
</feature>
<keyword evidence="2" id="KW-1133">Transmembrane helix</keyword>
<accession>A0A562R118</accession>
<feature type="transmembrane region" description="Helical" evidence="2">
    <location>
        <begin position="71"/>
        <end position="88"/>
    </location>
</feature>
<keyword evidence="2" id="KW-0472">Membrane</keyword>
<keyword evidence="4" id="KW-1185">Reference proteome</keyword>
<reference evidence="3 4" key="1">
    <citation type="journal article" date="2015" name="Stand. Genomic Sci.">
        <title>Genomic Encyclopedia of Bacterial and Archaeal Type Strains, Phase III: the genomes of soil and plant-associated and newly described type strains.</title>
        <authorList>
            <person name="Whitman W.B."/>
            <person name="Woyke T."/>
            <person name="Klenk H.P."/>
            <person name="Zhou Y."/>
            <person name="Lilburn T.G."/>
            <person name="Beck B.J."/>
            <person name="De Vos P."/>
            <person name="Vandamme P."/>
            <person name="Eisen J.A."/>
            <person name="Garrity G."/>
            <person name="Hugenholtz P."/>
            <person name="Kyrpides N.C."/>
        </authorList>
    </citation>
    <scope>NUCLEOTIDE SEQUENCE [LARGE SCALE GENOMIC DNA]</scope>
    <source>
        <strain evidence="3 4">CGMCC 1.10948</strain>
    </source>
</reference>
<feature type="transmembrane region" description="Helical" evidence="2">
    <location>
        <begin position="424"/>
        <end position="442"/>
    </location>
</feature>
<evidence type="ECO:0000256" key="2">
    <source>
        <dbReference type="SAM" id="Phobius"/>
    </source>
</evidence>
<organism evidence="3 4">
    <name type="scientific">Bradyrhizobium huanghuaihaiense</name>
    <dbReference type="NCBI Taxonomy" id="990078"/>
    <lineage>
        <taxon>Bacteria</taxon>
        <taxon>Pseudomonadati</taxon>
        <taxon>Pseudomonadota</taxon>
        <taxon>Alphaproteobacteria</taxon>
        <taxon>Hyphomicrobiales</taxon>
        <taxon>Nitrobacteraceae</taxon>
        <taxon>Bradyrhizobium</taxon>
    </lineage>
</organism>
<keyword evidence="2" id="KW-0812">Transmembrane</keyword>
<gene>
    <name evidence="3" type="ORF">IQ16_06475</name>
</gene>
<protein>
    <submittedName>
        <fullName evidence="3">Uncharacterized protein</fullName>
    </submittedName>
</protein>
<feature type="transmembrane region" description="Helical" evidence="2">
    <location>
        <begin position="280"/>
        <end position="297"/>
    </location>
</feature>
<sequence length="833" mass="89818">MWINTLLLTFVFVLIQLGIGLSILAIVPLELIKRSRLTKLQFVVLGYAIGASAVGILLGFCSVLIDDIWLHLAIMVALSAFGLAWTWPAWSPRTGDAGNILLWCLLSLPIALATWWWTFGAFSQFPYSDIGADVHWMKTAQEYADSGVINPYASQSYVDLRSALAGVLSGALGLDLLYFGWTYRFVSILCFLLAFYAFAEGLYAEPIRRWITFLFAAAGNGVGLLTNGSLALAGSVVFLGVLFANAGRDAKEEIPAGSVALLTLSAATSLLTAFMLNNNALVLVLLTVGLLLLRILGKGHPRESILFVGCGWPAMLLLAHRGSYLFIPTVLAAWLSYLLILREMSRRPAKSLRILRALSVVLPLIVCGIVATIVAMRLGYLPSANANVVFSHITGLVLGKTIESGEELFLGTGPQVAVIELGRAIGPLFAVCIAMAMAWWWIDRASTPLGTAATPVQTERMSKLLWSWTIGCSLAVAVLSGFPFLYRTTMIVLVLLTVTATEAFCQLLVDPSPASFRRRATAAITVTLLAAGLALAVYAFTWRPDLPAARYQDFLRPAEIAGAVLLVALVPMALIRSRWIHVGALATIMGLGIGLDRAGIAGMSKSYSYGPLPGGATAITHYNASDLDAARWLHGNLRKGILLSDPYTLGMIQALTGAPAAYTFSNLDTVNEATARPVRAVLSAIVERDDGARRLADACASIRPVLQEINQETSFQMYRADALSGILRPVRPPKTPETDEPEAAPPKTPKATEETDRELIQSVLGSGQDTWQLVAVINPRAIGWIDLGAGQRLSYFPPTEPLDPGLIKSLRAGPFQALFANNQTAIVRIPCER</sequence>
<feature type="transmembrane region" description="Helical" evidence="2">
    <location>
        <begin position="463"/>
        <end position="484"/>
    </location>
</feature>
<feature type="transmembrane region" description="Helical" evidence="2">
    <location>
        <begin position="6"/>
        <end position="32"/>
    </location>
</feature>
<evidence type="ECO:0000313" key="3">
    <source>
        <dbReference type="EMBL" id="TWI62727.1"/>
    </source>
</evidence>
<evidence type="ECO:0000313" key="4">
    <source>
        <dbReference type="Proteomes" id="UP000316291"/>
    </source>
</evidence>
<dbReference type="OrthoDB" id="8170339at2"/>
<feature type="transmembrane region" description="Helical" evidence="2">
    <location>
        <begin position="256"/>
        <end position="274"/>
    </location>
</feature>
<comment type="caution">
    <text evidence="3">The sequence shown here is derived from an EMBL/GenBank/DDBJ whole genome shotgun (WGS) entry which is preliminary data.</text>
</comment>
<feature type="transmembrane region" description="Helical" evidence="2">
    <location>
        <begin position="185"/>
        <end position="204"/>
    </location>
</feature>
<name>A0A562R118_9BRAD</name>
<dbReference type="EMBL" id="VLLA01000021">
    <property type="protein sequence ID" value="TWI62727.1"/>
    <property type="molecule type" value="Genomic_DNA"/>
</dbReference>
<feature type="region of interest" description="Disordered" evidence="1">
    <location>
        <begin position="727"/>
        <end position="755"/>
    </location>
</feature>
<feature type="transmembrane region" description="Helical" evidence="2">
    <location>
        <begin position="354"/>
        <end position="376"/>
    </location>
</feature>
<dbReference type="AlphaFoldDB" id="A0A562R118"/>
<feature type="transmembrane region" description="Helical" evidence="2">
    <location>
        <begin position="490"/>
        <end position="509"/>
    </location>
</feature>
<proteinExistence type="predicted"/>